<dbReference type="Proteomes" id="UP000186156">
    <property type="component" value="Unassembled WGS sequence"/>
</dbReference>
<comment type="similarity">
    <text evidence="1">Belongs to the UPF0111 family.</text>
</comment>
<dbReference type="InterPro" id="IPR038078">
    <property type="entry name" value="PhoU-like_sf"/>
</dbReference>
<name>A0A1N7MCH7_9BACL</name>
<sequence length="211" mass="24239">MSKLAQWLRPNESRFFALLEAQARQAQRGVHLLGEIVEREPGEADLRQYAEQMRGLEQEGDAIRRQVIEELVRSFMTPIDREDIYDLSRSLDDILDYAHTTVQEFLVYAIPFERAIREMAGALREGVDALTEAVMGLVKPGPQVHAAIVRAKKMENRMEELYRESNAELFLSQDVHHIFRMREVYRHLSNAADRLDRAADMVGSILIKGMG</sequence>
<dbReference type="EMBL" id="FTOO01000005">
    <property type="protein sequence ID" value="SIS83748.1"/>
    <property type="molecule type" value="Genomic_DNA"/>
</dbReference>
<dbReference type="AlphaFoldDB" id="A0A1N7MCH7"/>
<evidence type="ECO:0008006" key="4">
    <source>
        <dbReference type="Google" id="ProtNLM"/>
    </source>
</evidence>
<organism evidence="2 3">
    <name type="scientific">Alicyclobacillus vulcanalis</name>
    <dbReference type="NCBI Taxonomy" id="252246"/>
    <lineage>
        <taxon>Bacteria</taxon>
        <taxon>Bacillati</taxon>
        <taxon>Bacillota</taxon>
        <taxon>Bacilli</taxon>
        <taxon>Bacillales</taxon>
        <taxon>Alicyclobacillaceae</taxon>
        <taxon>Alicyclobacillus</taxon>
    </lineage>
</organism>
<gene>
    <name evidence="2" type="ORF">SAMN05421799_10547</name>
</gene>
<proteinExistence type="inferred from homology"/>
<dbReference type="Gene3D" id="1.20.58.220">
    <property type="entry name" value="Phosphate transport system protein phou homolog 2, domain 2"/>
    <property type="match status" value="1"/>
</dbReference>
<dbReference type="InterPro" id="IPR052912">
    <property type="entry name" value="UPF0111_domain"/>
</dbReference>
<reference evidence="3" key="1">
    <citation type="submission" date="2017-01" db="EMBL/GenBank/DDBJ databases">
        <authorList>
            <person name="Varghese N."/>
            <person name="Submissions S."/>
        </authorList>
    </citation>
    <scope>NUCLEOTIDE SEQUENCE [LARGE SCALE GENOMIC DNA]</scope>
    <source>
        <strain evidence="3">DSM 16176</strain>
    </source>
</reference>
<dbReference type="STRING" id="252246.SAMN05421799_10547"/>
<evidence type="ECO:0000256" key="1">
    <source>
        <dbReference type="ARBA" id="ARBA00008591"/>
    </source>
</evidence>
<dbReference type="Pfam" id="PF01865">
    <property type="entry name" value="PhoU_div"/>
    <property type="match status" value="1"/>
</dbReference>
<protein>
    <recommendedName>
        <fullName evidence="4">Phosphate transport regulator</fullName>
    </recommendedName>
</protein>
<dbReference type="OrthoDB" id="9797568at2"/>
<dbReference type="RefSeq" id="WP_076346551.1">
    <property type="nucleotide sequence ID" value="NZ_FTOO01000005.1"/>
</dbReference>
<dbReference type="PANTHER" id="PTHR37298:SF1">
    <property type="entry name" value="UPF0111 PROTEIN YKAA"/>
    <property type="match status" value="1"/>
</dbReference>
<dbReference type="InterPro" id="IPR018445">
    <property type="entry name" value="Put_Phosphate_transp_reg"/>
</dbReference>
<dbReference type="PANTHER" id="PTHR37298">
    <property type="entry name" value="UPF0111 PROTEIN YKAA"/>
    <property type="match status" value="1"/>
</dbReference>
<keyword evidence="3" id="KW-1185">Reference proteome</keyword>
<accession>A0A1N7MCH7</accession>
<evidence type="ECO:0000313" key="3">
    <source>
        <dbReference type="Proteomes" id="UP000186156"/>
    </source>
</evidence>
<evidence type="ECO:0000313" key="2">
    <source>
        <dbReference type="EMBL" id="SIS83748.1"/>
    </source>
</evidence>